<sequence>MTTMHGPIMQLGYVVGDIATSAANWRARTGAGPFFHLPSMAFDRWAFNGAPQDLVLHIAFAQLGDIMVELIEPVGPWPNVYGDAPLPKGACRPHHHAFLVGDLDGAAAHLAAGTPVTTGQISDSAQLRYYDCRDTLGLLVELISDTPDTRAFFDIARQGAEGWDGGGPVLRPIPAMGDAA</sequence>
<dbReference type="PROSITE" id="PS51819">
    <property type="entry name" value="VOC"/>
    <property type="match status" value="1"/>
</dbReference>
<dbReference type="SUPFAM" id="SSF54593">
    <property type="entry name" value="Glyoxalase/Bleomycin resistance protein/Dihydroxybiphenyl dioxygenase"/>
    <property type="match status" value="1"/>
</dbReference>
<keyword evidence="3" id="KW-1185">Reference proteome</keyword>
<reference evidence="2 3" key="1">
    <citation type="submission" date="2020-04" db="EMBL/GenBank/DDBJ databases">
        <title>Novosphingobium sp. TW-4 isolated from soil.</title>
        <authorList>
            <person name="Dahal R.H."/>
            <person name="Chaudhary D.K."/>
        </authorList>
    </citation>
    <scope>NUCLEOTIDE SEQUENCE [LARGE SCALE GENOMIC DNA]</scope>
    <source>
        <strain evidence="2 3">TW-4</strain>
    </source>
</reference>
<evidence type="ECO:0000313" key="2">
    <source>
        <dbReference type="EMBL" id="NML95710.1"/>
    </source>
</evidence>
<evidence type="ECO:0000259" key="1">
    <source>
        <dbReference type="PROSITE" id="PS51819"/>
    </source>
</evidence>
<accession>A0A7Y0BSY7</accession>
<dbReference type="Pfam" id="PF13669">
    <property type="entry name" value="Glyoxalase_4"/>
    <property type="match status" value="1"/>
</dbReference>
<dbReference type="AlphaFoldDB" id="A0A7Y0BSY7"/>
<dbReference type="InterPro" id="IPR029068">
    <property type="entry name" value="Glyas_Bleomycin-R_OHBP_Dase"/>
</dbReference>
<dbReference type="InterPro" id="IPR037523">
    <property type="entry name" value="VOC_core"/>
</dbReference>
<gene>
    <name evidence="2" type="ORF">HHL27_18720</name>
</gene>
<evidence type="ECO:0000313" key="3">
    <source>
        <dbReference type="Proteomes" id="UP000583556"/>
    </source>
</evidence>
<dbReference type="Proteomes" id="UP000583556">
    <property type="component" value="Unassembled WGS sequence"/>
</dbReference>
<name>A0A7Y0BSY7_9SPHN</name>
<dbReference type="EMBL" id="JABBGM010000012">
    <property type="protein sequence ID" value="NML95710.1"/>
    <property type="molecule type" value="Genomic_DNA"/>
</dbReference>
<organism evidence="2 3">
    <name type="scientific">Novosphingobium olei</name>
    <dbReference type="NCBI Taxonomy" id="2728851"/>
    <lineage>
        <taxon>Bacteria</taxon>
        <taxon>Pseudomonadati</taxon>
        <taxon>Pseudomonadota</taxon>
        <taxon>Alphaproteobacteria</taxon>
        <taxon>Sphingomonadales</taxon>
        <taxon>Sphingomonadaceae</taxon>
        <taxon>Novosphingobium</taxon>
    </lineage>
</organism>
<comment type="caution">
    <text evidence="2">The sequence shown here is derived from an EMBL/GenBank/DDBJ whole genome shotgun (WGS) entry which is preliminary data.</text>
</comment>
<protein>
    <recommendedName>
        <fullName evidence="1">VOC domain-containing protein</fullName>
    </recommendedName>
</protein>
<feature type="domain" description="VOC" evidence="1">
    <location>
        <begin position="7"/>
        <end position="145"/>
    </location>
</feature>
<dbReference type="Gene3D" id="3.10.180.10">
    <property type="entry name" value="2,3-Dihydroxybiphenyl 1,2-Dioxygenase, domain 1"/>
    <property type="match status" value="1"/>
</dbReference>
<proteinExistence type="predicted"/>